<dbReference type="EMBL" id="BNCK01000012">
    <property type="protein sequence ID" value="GHG06104.1"/>
    <property type="molecule type" value="Genomic_DNA"/>
</dbReference>
<dbReference type="PANTHER" id="PTHR35006:SF1">
    <property type="entry name" value="BLL2941 PROTEIN"/>
    <property type="match status" value="1"/>
</dbReference>
<proteinExistence type="predicted"/>
<keyword evidence="3" id="KW-1185">Reference proteome</keyword>
<dbReference type="PANTHER" id="PTHR35006">
    <property type="entry name" value="GLYOXALASE FAMILY PROTEIN (AFU_ORTHOLOGUE AFUA_5G14830)"/>
    <property type="match status" value="1"/>
</dbReference>
<reference evidence="2" key="2">
    <citation type="submission" date="2020-09" db="EMBL/GenBank/DDBJ databases">
        <authorList>
            <person name="Sun Q."/>
            <person name="Kim S."/>
        </authorList>
    </citation>
    <scope>NUCLEOTIDE SEQUENCE</scope>
    <source>
        <strain evidence="2">KCTC 42731</strain>
    </source>
</reference>
<dbReference type="InterPro" id="IPR029068">
    <property type="entry name" value="Glyas_Bleomycin-R_OHBP_Dase"/>
</dbReference>
<dbReference type="AlphaFoldDB" id="A0A919BPQ6"/>
<name>A0A919BPQ6_9GAMM</name>
<dbReference type="InterPro" id="IPR037523">
    <property type="entry name" value="VOC_core"/>
</dbReference>
<dbReference type="Proteomes" id="UP000623842">
    <property type="component" value="Unassembled WGS sequence"/>
</dbReference>
<organism evidence="2 3">
    <name type="scientific">Thalassotalea marina</name>
    <dbReference type="NCBI Taxonomy" id="1673741"/>
    <lineage>
        <taxon>Bacteria</taxon>
        <taxon>Pseudomonadati</taxon>
        <taxon>Pseudomonadota</taxon>
        <taxon>Gammaproteobacteria</taxon>
        <taxon>Alteromonadales</taxon>
        <taxon>Colwelliaceae</taxon>
        <taxon>Thalassotalea</taxon>
    </lineage>
</organism>
<evidence type="ECO:0000313" key="3">
    <source>
        <dbReference type="Proteomes" id="UP000623842"/>
    </source>
</evidence>
<accession>A0A919BPQ6</accession>
<sequence>MKQSYTVVGTNNLANATKYYDALFQETEFKRVIADERMTYWGCDWMMFAVASPYNKEAATNGNGTMIGLNLNSTEEVDNLYQKAIALGGSCEGEPKLKGPYYSAYVRDLDKNKLCLFFQVA</sequence>
<dbReference type="PROSITE" id="PS51819">
    <property type="entry name" value="VOC"/>
    <property type="match status" value="1"/>
</dbReference>
<dbReference type="RefSeq" id="WP_189774317.1">
    <property type="nucleotide sequence ID" value="NZ_BNCK01000012.1"/>
</dbReference>
<comment type="caution">
    <text evidence="2">The sequence shown here is derived from an EMBL/GenBank/DDBJ whole genome shotgun (WGS) entry which is preliminary data.</text>
</comment>
<dbReference type="CDD" id="cd07262">
    <property type="entry name" value="VOC_like"/>
    <property type="match status" value="1"/>
</dbReference>
<gene>
    <name evidence="2" type="ORF">GCM10017161_39650</name>
</gene>
<feature type="domain" description="VOC" evidence="1">
    <location>
        <begin position="2"/>
        <end position="119"/>
    </location>
</feature>
<dbReference type="Gene3D" id="3.10.180.10">
    <property type="entry name" value="2,3-Dihydroxybiphenyl 1,2-Dioxygenase, domain 1"/>
    <property type="match status" value="1"/>
</dbReference>
<reference evidence="2" key="1">
    <citation type="journal article" date="2014" name="Int. J. Syst. Evol. Microbiol.">
        <title>Complete genome sequence of Corynebacterium casei LMG S-19264T (=DSM 44701T), isolated from a smear-ripened cheese.</title>
        <authorList>
            <consortium name="US DOE Joint Genome Institute (JGI-PGF)"/>
            <person name="Walter F."/>
            <person name="Albersmeier A."/>
            <person name="Kalinowski J."/>
            <person name="Ruckert C."/>
        </authorList>
    </citation>
    <scope>NUCLEOTIDE SEQUENCE</scope>
    <source>
        <strain evidence="2">KCTC 42731</strain>
    </source>
</reference>
<dbReference type="SUPFAM" id="SSF54593">
    <property type="entry name" value="Glyoxalase/Bleomycin resistance protein/Dihydroxybiphenyl dioxygenase"/>
    <property type="match status" value="1"/>
</dbReference>
<evidence type="ECO:0000259" key="1">
    <source>
        <dbReference type="PROSITE" id="PS51819"/>
    </source>
</evidence>
<protein>
    <submittedName>
        <fullName evidence="2">Glyoxalase</fullName>
    </submittedName>
</protein>
<evidence type="ECO:0000313" key="2">
    <source>
        <dbReference type="EMBL" id="GHG06104.1"/>
    </source>
</evidence>